<dbReference type="SUPFAM" id="SSF53335">
    <property type="entry name" value="S-adenosyl-L-methionine-dependent methyltransferases"/>
    <property type="match status" value="1"/>
</dbReference>
<evidence type="ECO:0000313" key="3">
    <source>
        <dbReference type="Proteomes" id="UP000789595"/>
    </source>
</evidence>
<accession>A0A8J2X0Q3</accession>
<gene>
    <name evidence="2" type="ORF">PECAL_2P27230</name>
</gene>
<proteinExistence type="predicted"/>
<comment type="caution">
    <text evidence="2">The sequence shown here is derived from an EMBL/GenBank/DDBJ whole genome shotgun (WGS) entry which is preliminary data.</text>
</comment>
<dbReference type="Proteomes" id="UP000789595">
    <property type="component" value="Unassembled WGS sequence"/>
</dbReference>
<dbReference type="InterPro" id="IPR029063">
    <property type="entry name" value="SAM-dependent_MTases_sf"/>
</dbReference>
<dbReference type="PANTHER" id="PTHR39290">
    <property type="entry name" value="C3H1-TYPE DOMAIN-CONTAINING PROTEIN-RELATED"/>
    <property type="match status" value="1"/>
</dbReference>
<dbReference type="EMBL" id="CAKKNE010000002">
    <property type="protein sequence ID" value="CAH0369596.1"/>
    <property type="molecule type" value="Genomic_DNA"/>
</dbReference>
<name>A0A8J2X0Q3_9STRA</name>
<evidence type="ECO:0000256" key="1">
    <source>
        <dbReference type="SAM" id="MobiDB-lite"/>
    </source>
</evidence>
<dbReference type="OrthoDB" id="5411518at2759"/>
<feature type="compositionally biased region" description="Basic residues" evidence="1">
    <location>
        <begin position="1"/>
        <end position="13"/>
    </location>
</feature>
<evidence type="ECO:0000313" key="2">
    <source>
        <dbReference type="EMBL" id="CAH0369596.1"/>
    </source>
</evidence>
<dbReference type="AlphaFoldDB" id="A0A8J2X0Q3"/>
<keyword evidence="3" id="KW-1185">Reference proteome</keyword>
<dbReference type="PANTHER" id="PTHR39290:SF6">
    <property type="entry name" value="S-ADENOSYL-L-METHIONINE-DEPENDENT METHYLTRANSFERASES SUPERFAMILY PROTEIN"/>
    <property type="match status" value="1"/>
</dbReference>
<organism evidence="2 3">
    <name type="scientific">Pelagomonas calceolata</name>
    <dbReference type="NCBI Taxonomy" id="35677"/>
    <lineage>
        <taxon>Eukaryota</taxon>
        <taxon>Sar</taxon>
        <taxon>Stramenopiles</taxon>
        <taxon>Ochrophyta</taxon>
        <taxon>Pelagophyceae</taxon>
        <taxon>Pelagomonadales</taxon>
        <taxon>Pelagomonadaceae</taxon>
        <taxon>Pelagomonas</taxon>
    </lineage>
</organism>
<feature type="region of interest" description="Disordered" evidence="1">
    <location>
        <begin position="1"/>
        <end position="22"/>
    </location>
</feature>
<sequence>METRQPPRKKNRSSRPQPAPGKARIAMLETYKAVAASWPPDMNRLLSSTLDAERRAELWELMAESGDRLRREYAWALPDERALRVLEAYAPLVEVGAGKGYWASLLHARGVDVVAFDAKPPPKCYFDVKVGGPEVCEHLSDRSLFLCYPDDACRADLDDKEDSSKSDSEEDPGSLALACLRAYEGEAIIVVGESVCSGGTLSLAQAPWGRSCDSLFQVELAQSFHPVLVAALPRWPLSRDCIVVWLRTRVCPVVFEKESDDDSETDAMLWGDIPESEVLAADCAAPCARHLLVKPPTYA</sequence>
<protein>
    <submittedName>
        <fullName evidence="2">Uncharacterized protein</fullName>
    </submittedName>
</protein>
<reference evidence="2" key="1">
    <citation type="submission" date="2021-11" db="EMBL/GenBank/DDBJ databases">
        <authorList>
            <consortium name="Genoscope - CEA"/>
            <person name="William W."/>
        </authorList>
    </citation>
    <scope>NUCLEOTIDE SEQUENCE</scope>
</reference>